<reference evidence="14 15" key="1">
    <citation type="submission" date="2023-05" db="EMBL/GenBank/DDBJ databases">
        <title>A new hyperthermophilic archaea 'Ignisphaera cupida' sp. nov. and description of the family 'Ignisphaeraceae' fam. nov.</title>
        <authorList>
            <person name="Podosokorskaya O.A."/>
            <person name="Elcheninov A.G."/>
            <person name="Klukina A."/>
            <person name="Merkel A.Y."/>
        </authorList>
    </citation>
    <scope>NUCLEOTIDE SEQUENCE [LARGE SCALE GENOMIC DNA]</scope>
    <source>
        <strain evidence="14 15">4213-co</strain>
    </source>
</reference>
<feature type="transmembrane region" description="Helical" evidence="12">
    <location>
        <begin position="683"/>
        <end position="701"/>
    </location>
</feature>
<feature type="transmembrane region" description="Helical" evidence="12">
    <location>
        <begin position="713"/>
        <end position="731"/>
    </location>
</feature>
<dbReference type="GO" id="GO:0016020">
    <property type="term" value="C:membrane"/>
    <property type="evidence" value="ECO:0007669"/>
    <property type="project" value="UniProtKB-SubCell"/>
</dbReference>
<keyword evidence="3" id="KW-0597">Phosphoprotein</keyword>
<feature type="transmembrane region" description="Helical" evidence="12">
    <location>
        <begin position="779"/>
        <end position="798"/>
    </location>
</feature>
<evidence type="ECO:0000256" key="9">
    <source>
        <dbReference type="ARBA" id="ARBA00022967"/>
    </source>
</evidence>
<gene>
    <name evidence="14" type="ORF">QPL79_07780</name>
</gene>
<dbReference type="InterPro" id="IPR059000">
    <property type="entry name" value="ATPase_P-type_domA"/>
</dbReference>
<dbReference type="SFLD" id="SFLDS00003">
    <property type="entry name" value="Haloacid_Dehalogenase"/>
    <property type="match status" value="1"/>
</dbReference>
<evidence type="ECO:0000259" key="13">
    <source>
        <dbReference type="SMART" id="SM00831"/>
    </source>
</evidence>
<dbReference type="Gene3D" id="2.70.150.10">
    <property type="entry name" value="Calcium-transporting ATPase, cytoplasmic transduction domain A"/>
    <property type="match status" value="1"/>
</dbReference>
<dbReference type="Gene3D" id="1.20.1110.10">
    <property type="entry name" value="Calcium-transporting ATPase, transmembrane domain"/>
    <property type="match status" value="1"/>
</dbReference>
<evidence type="ECO:0000256" key="12">
    <source>
        <dbReference type="SAM" id="Phobius"/>
    </source>
</evidence>
<dbReference type="EMBL" id="JASNVW010000005">
    <property type="protein sequence ID" value="MDK6029262.1"/>
    <property type="molecule type" value="Genomic_DNA"/>
</dbReference>
<dbReference type="PRINTS" id="PR00119">
    <property type="entry name" value="CATATPASE"/>
</dbReference>
<dbReference type="PRINTS" id="PR00120">
    <property type="entry name" value="HATPASE"/>
</dbReference>
<keyword evidence="4 12" id="KW-0812">Transmembrane</keyword>
<proteinExistence type="inferred from homology"/>
<keyword evidence="9" id="KW-1278">Translocase</keyword>
<evidence type="ECO:0000256" key="8">
    <source>
        <dbReference type="ARBA" id="ARBA00022842"/>
    </source>
</evidence>
<dbReference type="GO" id="GO:0005524">
    <property type="term" value="F:ATP binding"/>
    <property type="evidence" value="ECO:0007669"/>
    <property type="project" value="UniProtKB-KW"/>
</dbReference>
<dbReference type="GO" id="GO:0019829">
    <property type="term" value="F:ATPase-coupled monoatomic cation transmembrane transporter activity"/>
    <property type="evidence" value="ECO:0007669"/>
    <property type="project" value="UniProtKB-ARBA"/>
</dbReference>
<dbReference type="FunFam" id="2.70.150.10:FF:000042">
    <property type="entry name" value="Plasma membrane ATPase"/>
    <property type="match status" value="1"/>
</dbReference>
<dbReference type="Proteomes" id="UP001529235">
    <property type="component" value="Unassembled WGS sequence"/>
</dbReference>
<dbReference type="AlphaFoldDB" id="A0ABD4Z8B7"/>
<feature type="transmembrane region" description="Helical" evidence="12">
    <location>
        <begin position="233"/>
        <end position="253"/>
    </location>
</feature>
<dbReference type="SUPFAM" id="SSF81665">
    <property type="entry name" value="Calcium ATPase, transmembrane domain M"/>
    <property type="match status" value="1"/>
</dbReference>
<name>A0ABD4Z8B7_9CREN</name>
<dbReference type="InterPro" id="IPR023214">
    <property type="entry name" value="HAD_sf"/>
</dbReference>
<keyword evidence="6" id="KW-0547">Nucleotide-binding</keyword>
<evidence type="ECO:0000256" key="2">
    <source>
        <dbReference type="ARBA" id="ARBA00008804"/>
    </source>
</evidence>
<evidence type="ECO:0000313" key="14">
    <source>
        <dbReference type="EMBL" id="MDK6029262.1"/>
    </source>
</evidence>
<accession>A0ABD4Z8B7</accession>
<dbReference type="Gene3D" id="3.40.1110.10">
    <property type="entry name" value="Calcium-transporting ATPase, cytoplasmic domain N"/>
    <property type="match status" value="1"/>
</dbReference>
<evidence type="ECO:0000256" key="3">
    <source>
        <dbReference type="ARBA" id="ARBA00022553"/>
    </source>
</evidence>
<dbReference type="FunFam" id="3.40.1110.10:FF:000005">
    <property type="entry name" value="Plasma membrane ATPase"/>
    <property type="match status" value="1"/>
</dbReference>
<dbReference type="GO" id="GO:0046872">
    <property type="term" value="F:metal ion binding"/>
    <property type="evidence" value="ECO:0007669"/>
    <property type="project" value="UniProtKB-KW"/>
</dbReference>
<comment type="similarity">
    <text evidence="2">Belongs to the cation transport ATPase (P-type) (TC 3.A.3) family. Type IIIA subfamily.</text>
</comment>
<dbReference type="PROSITE" id="PS00154">
    <property type="entry name" value="ATPASE_E1_E2"/>
    <property type="match status" value="1"/>
</dbReference>
<dbReference type="FunFam" id="3.40.50.1000:FF:000211">
    <property type="entry name" value="Plasma membrane ATPase"/>
    <property type="match status" value="1"/>
</dbReference>
<sequence>MQIRSSKDFEKISVEDTLKILETSINGLTSDEANKRLGLYGFNYVEERRESPVKSFLKRFWNPMAWLLEIAIVLSIAVEHYLEASIIFALMFINAVIGFHHEQSGRKVLELLKSKLAIKANVLRDGKWTQVDAKYLVPGDLIALGLGDVVPADCKIIEGDVTVDQSMLTGESLPVEVSVGGVVYSGSIIRRGSAKAIVINTGRNTYFGKTVELVKIAQPKSHQQEVMFAITRYSMYIGIAAIVIAIIFAVSTGLKNTPIAIATFAVTILMGAVPVALPAVLTIMQAVGASRLASRDVLVTRLSAIEDAASVDIMCLDKTGTITENRLSIADVKSLNGFTKDDVIEFAFYASSHEGKDQIDSVIVEYAKGIGLPKRRYKVLEFKPFDPSTKRAEALVEVDGERIIATKGAPQIIAKLVNNASSVEEVEKIVEEFANRGFRSLAVAVKKSETSSYEIVGVIALFDPPRPNAKQLIDMMKSAGVKPKMVTGDNVVVAKEIAKMVGIGENAITVEKLKSVDENARRGLVEEADVFAEVYPEDKYIIVKSLQSNGHFVGVMGDGVNDAPALKQAELGIAVANATDVAKASAGAVLLKPGLEGVVDILLTGREVYQRALTWIINKVTKTIQFTLLLVIGFIILRYDVLSLLGMTLLVFANDFATMSLATDNAKPTTNPSKWRFKELASASTILGVLLLIEGLIAIYLGQTIYHFSMQQMQTFILLIMVFTSQFRVLIVRERSWFWKSKPGRELAISIIGVIATFIALGSLGGIITPIGLDKTVAALAYSALFTIAIDPAKVLIFKKFNIT</sequence>
<dbReference type="InterPro" id="IPR008250">
    <property type="entry name" value="ATPase_P-typ_transduc_dom_A_sf"/>
</dbReference>
<dbReference type="SMART" id="SM00831">
    <property type="entry name" value="Cation_ATPase_N"/>
    <property type="match status" value="1"/>
</dbReference>
<protein>
    <submittedName>
        <fullName evidence="14">Plasma-membrane proton-efflux P-type ATPase</fullName>
    </submittedName>
</protein>
<evidence type="ECO:0000256" key="6">
    <source>
        <dbReference type="ARBA" id="ARBA00022741"/>
    </source>
</evidence>
<dbReference type="NCBIfam" id="TIGR01647">
    <property type="entry name" value="ATPase-IIIA_H"/>
    <property type="match status" value="1"/>
</dbReference>
<feature type="transmembrane region" description="Helical" evidence="12">
    <location>
        <begin position="259"/>
        <end position="281"/>
    </location>
</feature>
<dbReference type="SFLD" id="SFLDG00002">
    <property type="entry name" value="C1.7:_P-type_atpase_like"/>
    <property type="match status" value="1"/>
</dbReference>
<dbReference type="GO" id="GO:0015662">
    <property type="term" value="F:P-type ion transporter activity"/>
    <property type="evidence" value="ECO:0007669"/>
    <property type="project" value="UniProtKB-ARBA"/>
</dbReference>
<dbReference type="GO" id="GO:0022890">
    <property type="term" value="F:inorganic cation transmembrane transporter activity"/>
    <property type="evidence" value="ECO:0007669"/>
    <property type="project" value="UniProtKB-ARBA"/>
</dbReference>
<dbReference type="RefSeq" id="WP_285274245.1">
    <property type="nucleotide sequence ID" value="NZ_JASNVW010000005.1"/>
</dbReference>
<evidence type="ECO:0000256" key="11">
    <source>
        <dbReference type="ARBA" id="ARBA00023136"/>
    </source>
</evidence>
<evidence type="ECO:0000256" key="4">
    <source>
        <dbReference type="ARBA" id="ARBA00022692"/>
    </source>
</evidence>
<dbReference type="GO" id="GO:0098662">
    <property type="term" value="P:inorganic cation transmembrane transport"/>
    <property type="evidence" value="ECO:0007669"/>
    <property type="project" value="UniProtKB-ARBA"/>
</dbReference>
<dbReference type="NCBIfam" id="TIGR01494">
    <property type="entry name" value="ATPase_P-type"/>
    <property type="match status" value="3"/>
</dbReference>
<dbReference type="SUPFAM" id="SSF56784">
    <property type="entry name" value="HAD-like"/>
    <property type="match status" value="1"/>
</dbReference>
<evidence type="ECO:0000313" key="15">
    <source>
        <dbReference type="Proteomes" id="UP001529235"/>
    </source>
</evidence>
<dbReference type="SFLD" id="SFLDF00027">
    <property type="entry name" value="p-type_atpase"/>
    <property type="match status" value="1"/>
</dbReference>
<keyword evidence="5" id="KW-0479">Metal-binding</keyword>
<dbReference type="SUPFAM" id="SSF81653">
    <property type="entry name" value="Calcium ATPase, transduction domain A"/>
    <property type="match status" value="1"/>
</dbReference>
<comment type="caution">
    <text evidence="14">The sequence shown here is derived from an EMBL/GenBank/DDBJ whole genome shotgun (WGS) entry which is preliminary data.</text>
</comment>
<keyword evidence="7" id="KW-0067">ATP-binding</keyword>
<dbReference type="InterPro" id="IPR018303">
    <property type="entry name" value="ATPase_P-typ_P_site"/>
</dbReference>
<keyword evidence="8" id="KW-0460">Magnesium</keyword>
<evidence type="ECO:0000256" key="10">
    <source>
        <dbReference type="ARBA" id="ARBA00022989"/>
    </source>
</evidence>
<dbReference type="Pfam" id="PF00122">
    <property type="entry name" value="E1-E2_ATPase"/>
    <property type="match status" value="1"/>
</dbReference>
<evidence type="ECO:0000256" key="5">
    <source>
        <dbReference type="ARBA" id="ARBA00022723"/>
    </source>
</evidence>
<evidence type="ECO:0000256" key="1">
    <source>
        <dbReference type="ARBA" id="ARBA00004141"/>
    </source>
</evidence>
<organism evidence="14 15">
    <name type="scientific">Ignisphaera cupida</name>
    <dbReference type="NCBI Taxonomy" id="3050454"/>
    <lineage>
        <taxon>Archaea</taxon>
        <taxon>Thermoproteota</taxon>
        <taxon>Thermoprotei</taxon>
        <taxon>Desulfurococcales</taxon>
        <taxon>Desulfurococcaceae</taxon>
        <taxon>Ignisphaera</taxon>
    </lineage>
</organism>
<dbReference type="InterPro" id="IPR036412">
    <property type="entry name" value="HAD-like_sf"/>
</dbReference>
<keyword evidence="10 12" id="KW-1133">Transmembrane helix</keyword>
<comment type="subcellular location">
    <subcellularLocation>
        <location evidence="1">Membrane</location>
        <topology evidence="1">Multi-pass membrane protein</topology>
    </subcellularLocation>
</comment>
<dbReference type="InterPro" id="IPR023298">
    <property type="entry name" value="ATPase_P-typ_TM_dom_sf"/>
</dbReference>
<dbReference type="Gene3D" id="3.40.50.1000">
    <property type="entry name" value="HAD superfamily/HAD-like"/>
    <property type="match status" value="1"/>
</dbReference>
<dbReference type="Pfam" id="PF00702">
    <property type="entry name" value="Hydrolase"/>
    <property type="match status" value="1"/>
</dbReference>
<dbReference type="InterPro" id="IPR006534">
    <property type="entry name" value="P-type_ATPase_IIIA"/>
</dbReference>
<dbReference type="InterPro" id="IPR023299">
    <property type="entry name" value="ATPase_P-typ_cyto_dom_N"/>
</dbReference>
<feature type="domain" description="Cation-transporting P-type ATPase N-terminal" evidence="13">
    <location>
        <begin position="8"/>
        <end position="80"/>
    </location>
</feature>
<keyword evidence="11 12" id="KW-0472">Membrane</keyword>
<keyword evidence="15" id="KW-1185">Reference proteome</keyword>
<dbReference type="Pfam" id="PF00690">
    <property type="entry name" value="Cation_ATPase_N"/>
    <property type="match status" value="1"/>
</dbReference>
<feature type="transmembrane region" description="Helical" evidence="12">
    <location>
        <begin position="751"/>
        <end position="773"/>
    </location>
</feature>
<evidence type="ECO:0000256" key="7">
    <source>
        <dbReference type="ARBA" id="ARBA00022840"/>
    </source>
</evidence>
<dbReference type="InterPro" id="IPR044492">
    <property type="entry name" value="P_typ_ATPase_HD_dom"/>
</dbReference>
<dbReference type="PANTHER" id="PTHR42861">
    <property type="entry name" value="CALCIUM-TRANSPORTING ATPASE"/>
    <property type="match status" value="1"/>
</dbReference>
<dbReference type="InterPro" id="IPR001757">
    <property type="entry name" value="P_typ_ATPase"/>
</dbReference>
<dbReference type="InterPro" id="IPR004014">
    <property type="entry name" value="ATPase_P-typ_cation-transptr_N"/>
</dbReference>